<reference evidence="3" key="1">
    <citation type="submission" date="2020-10" db="EMBL/GenBank/DDBJ databases">
        <title>Chromosome-scale genome assembly of the Allis shad, Alosa alosa.</title>
        <authorList>
            <person name="Margot Z."/>
            <person name="Christophe K."/>
            <person name="Cabau C."/>
            <person name="Louis A."/>
            <person name="Berthelot C."/>
            <person name="Parey E."/>
            <person name="Roest Crollius H."/>
            <person name="Montfort J."/>
            <person name="Robinson-Rechavi M."/>
            <person name="Bucao C."/>
            <person name="Bouchez O."/>
            <person name="Gislard M."/>
            <person name="Lluch J."/>
            <person name="Milhes M."/>
            <person name="Lampietro C."/>
            <person name="Lopez Roques C."/>
            <person name="Donnadieu C."/>
            <person name="Braasch I."/>
            <person name="Desvignes T."/>
            <person name="Postlethwait J."/>
            <person name="Bobe J."/>
            <person name="Guiguen Y."/>
        </authorList>
    </citation>
    <scope>NUCLEOTIDE SEQUENCE</scope>
    <source>
        <strain evidence="3">M-15738</strain>
        <tissue evidence="3">Blood</tissue>
    </source>
</reference>
<name>A0AAV6FZ40_9TELE</name>
<feature type="region of interest" description="Disordered" evidence="1">
    <location>
        <begin position="70"/>
        <end position="129"/>
    </location>
</feature>
<accession>A0AAV6FZ40</accession>
<evidence type="ECO:0000313" key="4">
    <source>
        <dbReference type="Proteomes" id="UP000823561"/>
    </source>
</evidence>
<dbReference type="EMBL" id="JADWDJ010000018">
    <property type="protein sequence ID" value="KAG5266956.1"/>
    <property type="molecule type" value="Genomic_DNA"/>
</dbReference>
<comment type="caution">
    <text evidence="3">The sequence shown here is derived from an EMBL/GenBank/DDBJ whole genome shotgun (WGS) entry which is preliminary data.</text>
</comment>
<feature type="chain" id="PRO_5043484639" description="Serglycin" evidence="2">
    <location>
        <begin position="23"/>
        <end position="151"/>
    </location>
</feature>
<feature type="signal peptide" evidence="2">
    <location>
        <begin position="1"/>
        <end position="22"/>
    </location>
</feature>
<evidence type="ECO:0000256" key="1">
    <source>
        <dbReference type="SAM" id="MobiDB-lite"/>
    </source>
</evidence>
<dbReference type="Proteomes" id="UP000823561">
    <property type="component" value="Chromosome 18"/>
</dbReference>
<gene>
    <name evidence="3" type="ORF">AALO_G00238180</name>
</gene>
<evidence type="ECO:0000256" key="2">
    <source>
        <dbReference type="SAM" id="SignalP"/>
    </source>
</evidence>
<feature type="compositionally biased region" description="Basic and acidic residues" evidence="1">
    <location>
        <begin position="89"/>
        <end position="102"/>
    </location>
</feature>
<keyword evidence="2" id="KW-0732">Signal</keyword>
<dbReference type="Pfam" id="PF04360">
    <property type="entry name" value="Serglycin"/>
    <property type="match status" value="1"/>
</dbReference>
<keyword evidence="4" id="KW-1185">Reference proteome</keyword>
<protein>
    <recommendedName>
        <fullName evidence="5">Serglycin</fullName>
    </recommendedName>
</protein>
<dbReference type="AlphaFoldDB" id="A0AAV6FZ40"/>
<sequence length="151" mass="17124">MAQFGKLVMLAVLCFIGESVLGAPTKGRYMWLRCRPDSKNPNCMEEKGPMINLDKYPDTPKRLPSSAVQEILPNETGLEPDEQSGDNTEAGKHIPDFLDRGSGDQLLMDSLMQRQEESSGMEEGSSDFDYTNFVLPERMPYYEEYENNMIQ</sequence>
<evidence type="ECO:0008006" key="5">
    <source>
        <dbReference type="Google" id="ProtNLM"/>
    </source>
</evidence>
<evidence type="ECO:0000313" key="3">
    <source>
        <dbReference type="EMBL" id="KAG5266956.1"/>
    </source>
</evidence>
<proteinExistence type="predicted"/>
<organism evidence="3 4">
    <name type="scientific">Alosa alosa</name>
    <name type="common">allis shad</name>
    <dbReference type="NCBI Taxonomy" id="278164"/>
    <lineage>
        <taxon>Eukaryota</taxon>
        <taxon>Metazoa</taxon>
        <taxon>Chordata</taxon>
        <taxon>Craniata</taxon>
        <taxon>Vertebrata</taxon>
        <taxon>Euteleostomi</taxon>
        <taxon>Actinopterygii</taxon>
        <taxon>Neopterygii</taxon>
        <taxon>Teleostei</taxon>
        <taxon>Clupei</taxon>
        <taxon>Clupeiformes</taxon>
        <taxon>Clupeoidei</taxon>
        <taxon>Clupeidae</taxon>
        <taxon>Alosa</taxon>
    </lineage>
</organism>
<dbReference type="InterPro" id="IPR007455">
    <property type="entry name" value="Serglycin"/>
</dbReference>